<keyword evidence="15" id="KW-1185">Reference proteome</keyword>
<feature type="region of interest" description="Disordered" evidence="12">
    <location>
        <begin position="53"/>
        <end position="91"/>
    </location>
</feature>
<keyword evidence="6" id="KW-0808">Transferase</keyword>
<sequence length="498" mass="56322">MSYIYKNNRLVPAIVISICLILFYCFIDPSIQPGETLQVVSVEKTSEQAAAIVPQKPITEATTPHKANPPSQPTKSSSSLPKASSSPSSIQHNGLSADDVLLIVKTGGTTIWKRLLIHLTTSLDENRIKPENIAIYSDQTQTVGRFQVIDALANMTSEMKAKEDFAVYRQLPEYDSHNYYVEAAGVAGDEWGPVGGWIIDKYKFVPLVEHAGAHWPKAKWYIYMEDDAYLFLPNVISYLSSFDASKPHYLGSYAAKSDVIFAHGGAGFALSRGAWEQSFGSTKESLTSKYYQYTKDHCCGDQVLALALRDHGVKFGENGGDGKFTWGFNPLVHWNFAFEQSNWCKPVLSWHKVHSRDVARYYDLEKSWDFSTKGPLMHGDFFKHMILPDVKKRAEWWDNQSGVYSVASGNNEWSPKPPKEAKYDAALWKKAWQSVEDCEAACKSWDKCMQWAYVEDLCKMDDKMMMGQGYAEGMSQRKTALMHTSGWLYERLENWKCS</sequence>
<evidence type="ECO:0000313" key="15">
    <source>
        <dbReference type="Proteomes" id="UP000039046"/>
    </source>
</evidence>
<evidence type="ECO:0000256" key="10">
    <source>
        <dbReference type="ARBA" id="ARBA00022989"/>
    </source>
</evidence>
<keyword evidence="11" id="KW-0472">Membrane</keyword>
<dbReference type="STRING" id="1531966.A0A0A1T190"/>
<dbReference type="EC" id="2.4.1.122" evidence="4"/>
<dbReference type="GO" id="GO:0016263">
    <property type="term" value="F:glycoprotein-N-acetylgalactosamine 3-beta-galactosyltransferase activity"/>
    <property type="evidence" value="ECO:0007669"/>
    <property type="project" value="UniProtKB-EC"/>
</dbReference>
<keyword evidence="7" id="KW-0812">Transmembrane</keyword>
<dbReference type="HOGENOM" id="CLU_022549_2_0_1"/>
<evidence type="ECO:0000256" key="12">
    <source>
        <dbReference type="SAM" id="MobiDB-lite"/>
    </source>
</evidence>
<evidence type="ECO:0000256" key="4">
    <source>
        <dbReference type="ARBA" id="ARBA00012557"/>
    </source>
</evidence>
<comment type="pathway">
    <text evidence="2">Protein modification; protein glycosylation.</text>
</comment>
<reference evidence="14 15" key="1">
    <citation type="journal article" date="2015" name="Genome Announc.">
        <title>Draft Genome Sequence and Gene Annotation of the Entomopathogenic Fungus Verticillium hemipterigenum.</title>
        <authorList>
            <person name="Horn F."/>
            <person name="Habel A."/>
            <person name="Scharf D.H."/>
            <person name="Dworschak J."/>
            <person name="Brakhage A.A."/>
            <person name="Guthke R."/>
            <person name="Hertweck C."/>
            <person name="Linde J."/>
        </authorList>
    </citation>
    <scope>NUCLEOTIDE SEQUENCE [LARGE SCALE GENOMIC DNA]</scope>
</reference>
<dbReference type="GO" id="GO:0016020">
    <property type="term" value="C:membrane"/>
    <property type="evidence" value="ECO:0007669"/>
    <property type="project" value="UniProtKB-SubCell"/>
</dbReference>
<dbReference type="InterPro" id="IPR003378">
    <property type="entry name" value="Fringe-like_glycosylTrfase"/>
</dbReference>
<evidence type="ECO:0000256" key="2">
    <source>
        <dbReference type="ARBA" id="ARBA00004922"/>
    </source>
</evidence>
<dbReference type="EMBL" id="CDHN01000002">
    <property type="protein sequence ID" value="CEJ87515.1"/>
    <property type="molecule type" value="Genomic_DNA"/>
</dbReference>
<accession>A0A0A1T190</accession>
<evidence type="ECO:0000256" key="5">
    <source>
        <dbReference type="ARBA" id="ARBA00022676"/>
    </source>
</evidence>
<keyword evidence="10" id="KW-1133">Transmembrane helix</keyword>
<dbReference type="AlphaFoldDB" id="A0A0A1T190"/>
<evidence type="ECO:0000256" key="1">
    <source>
        <dbReference type="ARBA" id="ARBA00004606"/>
    </source>
</evidence>
<evidence type="ECO:0000256" key="7">
    <source>
        <dbReference type="ARBA" id="ARBA00022692"/>
    </source>
</evidence>
<dbReference type="Gene3D" id="3.90.550.50">
    <property type="match status" value="1"/>
</dbReference>
<gene>
    <name evidence="14" type="ORF">VHEMI04439</name>
</gene>
<name>A0A0A1T190_9HYPO</name>
<feature type="domain" description="Fringe-like glycosyltransferase" evidence="13">
    <location>
        <begin position="217"/>
        <end position="276"/>
    </location>
</feature>
<evidence type="ECO:0000259" key="13">
    <source>
        <dbReference type="Pfam" id="PF02434"/>
    </source>
</evidence>
<comment type="subcellular location">
    <subcellularLocation>
        <location evidence="1">Membrane</location>
        <topology evidence="1">Single-pass type II membrane protein</topology>
    </subcellularLocation>
</comment>
<dbReference type="PANTHER" id="PTHR23033:SF47">
    <property type="entry name" value="APPLE DOMAIN-CONTAINING PROTEIN-RELATED"/>
    <property type="match status" value="1"/>
</dbReference>
<dbReference type="PANTHER" id="PTHR23033">
    <property type="entry name" value="BETA1,3-GALACTOSYLTRANSFERASE"/>
    <property type="match status" value="1"/>
</dbReference>
<keyword evidence="9" id="KW-0735">Signal-anchor</keyword>
<comment type="similarity">
    <text evidence="3">Belongs to the glycosyltransferase 31 family. Beta3-Gal-T subfamily.</text>
</comment>
<protein>
    <recommendedName>
        <fullName evidence="4">N-acetylgalactosaminide beta-1,3-galactosyltransferase</fullName>
        <ecNumber evidence="4">2.4.1.122</ecNumber>
    </recommendedName>
</protein>
<evidence type="ECO:0000256" key="3">
    <source>
        <dbReference type="ARBA" id="ARBA00006462"/>
    </source>
</evidence>
<dbReference type="OrthoDB" id="9876900at2759"/>
<dbReference type="GO" id="GO:0000166">
    <property type="term" value="F:nucleotide binding"/>
    <property type="evidence" value="ECO:0007669"/>
    <property type="project" value="UniProtKB-KW"/>
</dbReference>
<feature type="compositionally biased region" description="Low complexity" evidence="12">
    <location>
        <begin position="75"/>
        <end position="89"/>
    </location>
</feature>
<proteinExistence type="inferred from homology"/>
<evidence type="ECO:0000256" key="6">
    <source>
        <dbReference type="ARBA" id="ARBA00022679"/>
    </source>
</evidence>
<keyword evidence="8" id="KW-0547">Nucleotide-binding</keyword>
<dbReference type="Pfam" id="PF02434">
    <property type="entry name" value="Fringe"/>
    <property type="match status" value="1"/>
</dbReference>
<dbReference type="InterPro" id="IPR026050">
    <property type="entry name" value="C1GALT1/C1GALT1_chp1"/>
</dbReference>
<evidence type="ECO:0000256" key="9">
    <source>
        <dbReference type="ARBA" id="ARBA00022968"/>
    </source>
</evidence>
<organism evidence="14 15">
    <name type="scientific">[Torrubiella] hemipterigena</name>
    <dbReference type="NCBI Taxonomy" id="1531966"/>
    <lineage>
        <taxon>Eukaryota</taxon>
        <taxon>Fungi</taxon>
        <taxon>Dikarya</taxon>
        <taxon>Ascomycota</taxon>
        <taxon>Pezizomycotina</taxon>
        <taxon>Sordariomycetes</taxon>
        <taxon>Hypocreomycetidae</taxon>
        <taxon>Hypocreales</taxon>
        <taxon>Clavicipitaceae</taxon>
        <taxon>Clavicipitaceae incertae sedis</taxon>
        <taxon>'Torrubiella' clade</taxon>
    </lineage>
</organism>
<dbReference type="Proteomes" id="UP000039046">
    <property type="component" value="Unassembled WGS sequence"/>
</dbReference>
<evidence type="ECO:0000256" key="11">
    <source>
        <dbReference type="ARBA" id="ARBA00023136"/>
    </source>
</evidence>
<keyword evidence="5" id="KW-0328">Glycosyltransferase</keyword>
<evidence type="ECO:0000256" key="8">
    <source>
        <dbReference type="ARBA" id="ARBA00022741"/>
    </source>
</evidence>
<evidence type="ECO:0000313" key="14">
    <source>
        <dbReference type="EMBL" id="CEJ87515.1"/>
    </source>
</evidence>